<evidence type="ECO:0000256" key="2">
    <source>
        <dbReference type="ARBA" id="ARBA00023326"/>
    </source>
</evidence>
<dbReference type="EMBL" id="CP009896">
    <property type="protein sequence ID" value="AJR18367.1"/>
    <property type="molecule type" value="Genomic_DNA"/>
</dbReference>
<keyword evidence="2" id="KW-0119">Carbohydrate metabolism</keyword>
<dbReference type="AlphaFoldDB" id="A0A0C5XLQ4"/>
<dbReference type="Proteomes" id="UP000030300">
    <property type="component" value="Chromosome"/>
</dbReference>
<dbReference type="InterPro" id="IPR003961">
    <property type="entry name" value="FN3_dom"/>
</dbReference>
<dbReference type="InterPro" id="IPR013830">
    <property type="entry name" value="SGNH_hydro"/>
</dbReference>
<keyword evidence="1" id="KW-0326">Glycosidase</keyword>
<dbReference type="PANTHER" id="PTHR30383:SF2">
    <property type="entry name" value="CELLULOSE-BINDING PROTEIN"/>
    <property type="match status" value="1"/>
</dbReference>
<dbReference type="Gene3D" id="3.40.50.1110">
    <property type="entry name" value="SGNH hydrolase"/>
    <property type="match status" value="1"/>
</dbReference>
<dbReference type="KEGG" id="psim:KR76_11780"/>
<proteinExistence type="predicted"/>
<dbReference type="STRING" id="2045.KR76_11780"/>
<protein>
    <recommendedName>
        <fullName evidence="3">Fibronectin type-III domain-containing protein</fullName>
    </recommendedName>
</protein>
<accession>A0A0C5XLQ4</accession>
<organism evidence="4 5">
    <name type="scientific">Nocardioides simplex</name>
    <name type="common">Arthrobacter simplex</name>
    <dbReference type="NCBI Taxonomy" id="2045"/>
    <lineage>
        <taxon>Bacteria</taxon>
        <taxon>Bacillati</taxon>
        <taxon>Actinomycetota</taxon>
        <taxon>Actinomycetes</taxon>
        <taxon>Propionibacteriales</taxon>
        <taxon>Nocardioidaceae</taxon>
        <taxon>Pimelobacter</taxon>
    </lineage>
</organism>
<dbReference type="SMART" id="SM00060">
    <property type="entry name" value="FN3"/>
    <property type="match status" value="2"/>
</dbReference>
<dbReference type="Gene3D" id="2.60.40.10">
    <property type="entry name" value="Immunoglobulins"/>
    <property type="match status" value="1"/>
</dbReference>
<dbReference type="CDD" id="cd00063">
    <property type="entry name" value="FN3"/>
    <property type="match status" value="1"/>
</dbReference>
<keyword evidence="2" id="KW-0624">Polysaccharide degradation</keyword>
<evidence type="ECO:0000313" key="4">
    <source>
        <dbReference type="EMBL" id="AJR18367.1"/>
    </source>
</evidence>
<dbReference type="GO" id="GO:0016798">
    <property type="term" value="F:hydrolase activity, acting on glycosyl bonds"/>
    <property type="evidence" value="ECO:0007669"/>
    <property type="project" value="UniProtKB-KW"/>
</dbReference>
<reference evidence="4 5" key="1">
    <citation type="journal article" date="2015" name="Genome Announc.">
        <title>Complete Genome Sequence of Steroid-Transforming Nocardioides simplex VKM Ac-2033D.</title>
        <authorList>
            <person name="Shtratnikova V.Y."/>
            <person name="Schelkunov M.I."/>
            <person name="Pekov Y.A."/>
            <person name="Fokina V.V."/>
            <person name="Logacheva M.D."/>
            <person name="Sokolov S.L."/>
            <person name="Bragin E.Y."/>
            <person name="Ashapkin V.V."/>
            <person name="Donova M.V."/>
        </authorList>
    </citation>
    <scope>NUCLEOTIDE SEQUENCE [LARGE SCALE GENOMIC DNA]</scope>
    <source>
        <strain evidence="4 5">VKM Ac-2033D</strain>
    </source>
</reference>
<dbReference type="InterPro" id="IPR036514">
    <property type="entry name" value="SGNH_hydro_sf"/>
</dbReference>
<feature type="domain" description="Fibronectin type-III" evidence="3">
    <location>
        <begin position="219"/>
        <end position="315"/>
    </location>
</feature>
<evidence type="ECO:0000259" key="3">
    <source>
        <dbReference type="PROSITE" id="PS50853"/>
    </source>
</evidence>
<feature type="domain" description="Fibronectin type-III" evidence="3">
    <location>
        <begin position="320"/>
        <end position="407"/>
    </location>
</feature>
<sequence length="409" mass="44084">MRILILGDSVSQGSSGDWTWRYRLWRRLVDAGVAFDLVGPRDDLWDLRADAPGAMSYADPDFDRDHAARWGMFAGMPDVPVASLVTTYQPDVVVVMLGINDLIWTDQAPAEVAARVGDLVAAARSARPDVDVVLSEVTQHWFPDAPELNAQLALLAQAATTASSRVVLAAAAAGYDVDRDTWDTSHPNARGEVRIATAVAAALHELGIGPAATLPATMPPVGPRFPATFSGTLAGAEGRLAWTSGPGATHQLLWRRDVTTGAPWTRSPVPLPRDGTLVVPGLRRHHRYDFRLQPVKGDDLPGGDVYSAVVSLVPGGPMLAPAGVRAVARGRRCVRLAWRPVPDATSYVVERRVGRTWTRPVRTTTPSWRGTRLPVAPRWTFRVRATGDQVVGPPTSVTVRPARSAAPCR</sequence>
<dbReference type="HOGENOM" id="CLU_014183_0_0_11"/>
<dbReference type="InterPro" id="IPR013783">
    <property type="entry name" value="Ig-like_fold"/>
</dbReference>
<dbReference type="InterPro" id="IPR036116">
    <property type="entry name" value="FN3_sf"/>
</dbReference>
<dbReference type="Pfam" id="PF13472">
    <property type="entry name" value="Lipase_GDSL_2"/>
    <property type="match status" value="1"/>
</dbReference>
<dbReference type="SUPFAM" id="SSF49265">
    <property type="entry name" value="Fibronectin type III"/>
    <property type="match status" value="1"/>
</dbReference>
<dbReference type="SUPFAM" id="SSF52266">
    <property type="entry name" value="SGNH hydrolase"/>
    <property type="match status" value="1"/>
</dbReference>
<name>A0A0C5XLQ4_NOCSI</name>
<evidence type="ECO:0000313" key="5">
    <source>
        <dbReference type="Proteomes" id="UP000030300"/>
    </source>
</evidence>
<evidence type="ECO:0000256" key="1">
    <source>
        <dbReference type="ARBA" id="ARBA00023295"/>
    </source>
</evidence>
<dbReference type="GO" id="GO:0000272">
    <property type="term" value="P:polysaccharide catabolic process"/>
    <property type="evidence" value="ECO:0007669"/>
    <property type="project" value="UniProtKB-KW"/>
</dbReference>
<keyword evidence="5" id="KW-1185">Reference proteome</keyword>
<gene>
    <name evidence="4" type="ORF">KR76_11780</name>
</gene>
<dbReference type="GO" id="GO:0004622">
    <property type="term" value="F:phosphatidylcholine lysophospholipase activity"/>
    <property type="evidence" value="ECO:0007669"/>
    <property type="project" value="TreeGrafter"/>
</dbReference>
<keyword evidence="1" id="KW-0378">Hydrolase</keyword>
<dbReference type="InterPro" id="IPR051532">
    <property type="entry name" value="Ester_Hydrolysis_Enzymes"/>
</dbReference>
<dbReference type="PANTHER" id="PTHR30383">
    <property type="entry name" value="THIOESTERASE 1/PROTEASE 1/LYSOPHOSPHOLIPASE L1"/>
    <property type="match status" value="1"/>
</dbReference>
<dbReference type="PROSITE" id="PS50853">
    <property type="entry name" value="FN3"/>
    <property type="match status" value="2"/>
</dbReference>